<keyword evidence="4" id="KW-1185">Reference proteome</keyword>
<feature type="region of interest" description="Disordered" evidence="1">
    <location>
        <begin position="172"/>
        <end position="742"/>
    </location>
</feature>
<feature type="compositionally biased region" description="Basic and acidic residues" evidence="1">
    <location>
        <begin position="365"/>
        <end position="375"/>
    </location>
</feature>
<feature type="compositionally biased region" description="Low complexity" evidence="1">
    <location>
        <begin position="700"/>
        <end position="713"/>
    </location>
</feature>
<dbReference type="GO" id="GO:0005737">
    <property type="term" value="C:cytoplasm"/>
    <property type="evidence" value="ECO:0007669"/>
    <property type="project" value="TreeGrafter"/>
</dbReference>
<feature type="compositionally biased region" description="Polar residues" evidence="1">
    <location>
        <begin position="777"/>
        <end position="789"/>
    </location>
</feature>
<evidence type="ECO:0000313" key="3">
    <source>
        <dbReference type="EMBL" id="KAF2766494.1"/>
    </source>
</evidence>
<feature type="region of interest" description="Disordered" evidence="1">
    <location>
        <begin position="81"/>
        <end position="152"/>
    </location>
</feature>
<feature type="domain" description="J" evidence="2">
    <location>
        <begin position="9"/>
        <end position="75"/>
    </location>
</feature>
<dbReference type="SUPFAM" id="SSF46565">
    <property type="entry name" value="Chaperone J-domain"/>
    <property type="match status" value="1"/>
</dbReference>
<dbReference type="SMART" id="SM00271">
    <property type="entry name" value="DnaJ"/>
    <property type="match status" value="1"/>
</dbReference>
<dbReference type="InterPro" id="IPR001623">
    <property type="entry name" value="DnaJ_domain"/>
</dbReference>
<feature type="compositionally biased region" description="Basic and acidic residues" evidence="1">
    <location>
        <begin position="653"/>
        <end position="663"/>
    </location>
</feature>
<dbReference type="PRINTS" id="PR00625">
    <property type="entry name" value="JDOMAIN"/>
</dbReference>
<feature type="compositionally biased region" description="Pro residues" evidence="1">
    <location>
        <begin position="550"/>
        <end position="563"/>
    </location>
</feature>
<dbReference type="Pfam" id="PF00226">
    <property type="entry name" value="DnaJ"/>
    <property type="match status" value="1"/>
</dbReference>
<dbReference type="InterPro" id="IPR036869">
    <property type="entry name" value="J_dom_sf"/>
</dbReference>
<dbReference type="AlphaFoldDB" id="A0A6G1L2M2"/>
<dbReference type="PANTHER" id="PTHR44029:SF1">
    <property type="entry name" value="DNAJ HOMOLOG SUBFAMILY C MEMBER 21"/>
    <property type="match status" value="1"/>
</dbReference>
<evidence type="ECO:0000256" key="1">
    <source>
        <dbReference type="SAM" id="MobiDB-lite"/>
    </source>
</evidence>
<feature type="compositionally biased region" description="Polar residues" evidence="1">
    <location>
        <begin position="572"/>
        <end position="585"/>
    </location>
</feature>
<dbReference type="PANTHER" id="PTHR44029">
    <property type="entry name" value="DNAJ HOMOLOG SUBFAMILY C MEMBER 21"/>
    <property type="match status" value="1"/>
</dbReference>
<organism evidence="3 4">
    <name type="scientific">Teratosphaeria nubilosa</name>
    <dbReference type="NCBI Taxonomy" id="161662"/>
    <lineage>
        <taxon>Eukaryota</taxon>
        <taxon>Fungi</taxon>
        <taxon>Dikarya</taxon>
        <taxon>Ascomycota</taxon>
        <taxon>Pezizomycotina</taxon>
        <taxon>Dothideomycetes</taxon>
        <taxon>Dothideomycetidae</taxon>
        <taxon>Mycosphaerellales</taxon>
        <taxon>Teratosphaeriaceae</taxon>
        <taxon>Teratosphaeria</taxon>
    </lineage>
</organism>
<feature type="compositionally biased region" description="Polar residues" evidence="1">
    <location>
        <begin position="234"/>
        <end position="257"/>
    </location>
</feature>
<reference evidence="3" key="1">
    <citation type="journal article" date="2020" name="Stud. Mycol.">
        <title>101 Dothideomycetes genomes: a test case for predicting lifestyles and emergence of pathogens.</title>
        <authorList>
            <person name="Haridas S."/>
            <person name="Albert R."/>
            <person name="Binder M."/>
            <person name="Bloem J."/>
            <person name="Labutti K."/>
            <person name="Salamov A."/>
            <person name="Andreopoulos B."/>
            <person name="Baker S."/>
            <person name="Barry K."/>
            <person name="Bills G."/>
            <person name="Bluhm B."/>
            <person name="Cannon C."/>
            <person name="Castanera R."/>
            <person name="Culley D."/>
            <person name="Daum C."/>
            <person name="Ezra D."/>
            <person name="Gonzalez J."/>
            <person name="Henrissat B."/>
            <person name="Kuo A."/>
            <person name="Liang C."/>
            <person name="Lipzen A."/>
            <person name="Lutzoni F."/>
            <person name="Magnuson J."/>
            <person name="Mondo S."/>
            <person name="Nolan M."/>
            <person name="Ohm R."/>
            <person name="Pangilinan J."/>
            <person name="Park H.-J."/>
            <person name="Ramirez L."/>
            <person name="Alfaro M."/>
            <person name="Sun H."/>
            <person name="Tritt A."/>
            <person name="Yoshinaga Y."/>
            <person name="Zwiers L.-H."/>
            <person name="Turgeon B."/>
            <person name="Goodwin S."/>
            <person name="Spatafora J."/>
            <person name="Crous P."/>
            <person name="Grigoriev I."/>
        </authorList>
    </citation>
    <scope>NUCLEOTIDE SEQUENCE</scope>
    <source>
        <strain evidence="3">CBS 116005</strain>
    </source>
</reference>
<dbReference type="OrthoDB" id="10250354at2759"/>
<evidence type="ECO:0000259" key="2">
    <source>
        <dbReference type="PROSITE" id="PS50076"/>
    </source>
</evidence>
<feature type="compositionally biased region" description="Polar residues" evidence="1">
    <location>
        <begin position="593"/>
        <end position="604"/>
    </location>
</feature>
<protein>
    <recommendedName>
        <fullName evidence="2">J domain-containing protein</fullName>
    </recommendedName>
</protein>
<feature type="compositionally biased region" description="Low complexity" evidence="1">
    <location>
        <begin position="122"/>
        <end position="133"/>
    </location>
</feature>
<accession>A0A6G1L2M2</accession>
<dbReference type="PROSITE" id="PS50076">
    <property type="entry name" value="DNAJ_2"/>
    <property type="match status" value="1"/>
</dbReference>
<evidence type="ECO:0000313" key="4">
    <source>
        <dbReference type="Proteomes" id="UP000799436"/>
    </source>
</evidence>
<dbReference type="CDD" id="cd06257">
    <property type="entry name" value="DnaJ"/>
    <property type="match status" value="1"/>
</dbReference>
<feature type="compositionally biased region" description="Pro residues" evidence="1">
    <location>
        <begin position="299"/>
        <end position="311"/>
    </location>
</feature>
<proteinExistence type="predicted"/>
<gene>
    <name evidence="3" type="ORF">EJ03DRAFT_329990</name>
</gene>
<feature type="compositionally biased region" description="Basic and acidic residues" evidence="1">
    <location>
        <begin position="194"/>
        <end position="207"/>
    </location>
</feature>
<feature type="region of interest" description="Disordered" evidence="1">
    <location>
        <begin position="777"/>
        <end position="808"/>
    </location>
</feature>
<dbReference type="EMBL" id="ML995870">
    <property type="protein sequence ID" value="KAF2766494.1"/>
    <property type="molecule type" value="Genomic_DNA"/>
</dbReference>
<feature type="compositionally biased region" description="Pro residues" evidence="1">
    <location>
        <begin position="457"/>
        <end position="471"/>
    </location>
</feature>
<dbReference type="InterPro" id="IPR051964">
    <property type="entry name" value="Chaperone_stress_response"/>
</dbReference>
<sequence length="917" mass="98874">MVKASVNHNYYADLEVPTTATVDEIKKQYRKLALQYHPDRNAGKEEEFIPKFQAIQTAHEILSDPTTKAKYDADRRKAGLYPSSGFGGAAPRQPTGNPYAATSAYPPPPRRTQPGTWQRPQPSAAAGNAPSGAERFTNFPRTAPTSRKDPAQDRTNMFKAWQNMNNATDRQQRFTPAAPPPGATASPNRPRPPPRSDTKMPSEEEIRAGMNYRKAPPPPPPRPDPEAAGAHSSAWASFQKQQKNPSRPGMSRNNTSKTPKKHGFDPNAPGSDERPAAAGGYAQRHRSEDYGQPHMQQEYPPPPPGPPPQSPLTPGTSPTAQQRPYGEHHRSFKSRGYDEGQPQVPYAEGNRVRTPYTNISGEKTQFTRDSNDGLRRSASTRDSAKLDPRSARSSRARSTSPMGRTSQADDHKQQNGAAQKTFGGVDYSDSDASPSPSRTMSTSTDESRGTGSRPGTAPQPSPFAPPRPMKVPTPRSKRYNGSIDSSGPGARSDTEGYPGMQQKNANNIFTYRFNNDAYTPGGKSRSEENINTNFSPDGFSGSFVGQPDYFAPPPSTAKKPPSPSGRQRGGARSTTSSYGSANGNATFGPASADSANGSNVSSGSKFDPQEWDGAFTDPSWVSGNPTPKPSSPIKGDKARSRKSSRAANASETRGSREQPHVIVEDAVQSEGASARQGHVTSATDYADEMDIDSAPPASDAHANAQAVPEPAAASKEPRLVSVPPSAWRQSQGPSGHKSGDPVLKADLEDLVTVEPFAAHAGGEGLQSFAGLSSTLPFQSQAATPEQPQPRTLKLPQRPKAPEPPQRLTKESWHNYVAAFGSYLGAYHAFNTTIIKHFEAREVQTKEYLNGGTAWLEAAGTRTNSKGFASYLQGVMEDEQVREAWSIGHEKHQDAVKTFDGIRERVRKLAAAGALVDH</sequence>
<dbReference type="PROSITE" id="PS00636">
    <property type="entry name" value="DNAJ_1"/>
    <property type="match status" value="1"/>
</dbReference>
<feature type="compositionally biased region" description="Polar residues" evidence="1">
    <location>
        <begin position="501"/>
        <end position="517"/>
    </location>
</feature>
<feature type="compositionally biased region" description="Low complexity" evidence="1">
    <location>
        <begin position="430"/>
        <end position="444"/>
    </location>
</feature>
<name>A0A6G1L2M2_9PEZI</name>
<feature type="compositionally biased region" description="Polar residues" evidence="1">
    <location>
        <begin position="355"/>
        <end position="364"/>
    </location>
</feature>
<dbReference type="InterPro" id="IPR018253">
    <property type="entry name" value="DnaJ_domain_CS"/>
</dbReference>
<dbReference type="Proteomes" id="UP000799436">
    <property type="component" value="Unassembled WGS sequence"/>
</dbReference>
<dbReference type="Gene3D" id="1.10.287.110">
    <property type="entry name" value="DnaJ domain"/>
    <property type="match status" value="1"/>
</dbReference>